<evidence type="ECO:0000313" key="2">
    <source>
        <dbReference type="Proteomes" id="UP001209878"/>
    </source>
</evidence>
<gene>
    <name evidence="1" type="ORF">NP493_2801g00004</name>
</gene>
<accession>A0AAD9MYC3</accession>
<dbReference type="EMBL" id="JAODUO010002787">
    <property type="protein sequence ID" value="KAK2150337.1"/>
    <property type="molecule type" value="Genomic_DNA"/>
</dbReference>
<keyword evidence="2" id="KW-1185">Reference proteome</keyword>
<name>A0AAD9MYC3_RIDPI</name>
<dbReference type="Proteomes" id="UP001209878">
    <property type="component" value="Unassembled WGS sequence"/>
</dbReference>
<evidence type="ECO:0000313" key="1">
    <source>
        <dbReference type="EMBL" id="KAK2150337.1"/>
    </source>
</evidence>
<sequence>MLVEGLLYPDYYTKATQRHTLMIAGVSDVPVEIVGGVQIDRHDLCSTHEVADIVITQRVISCSLSGKCVRVVCDGNDVFLLLCISTTLSVEVGTLFQ</sequence>
<organism evidence="1 2">
    <name type="scientific">Ridgeia piscesae</name>
    <name type="common">Tubeworm</name>
    <dbReference type="NCBI Taxonomy" id="27915"/>
    <lineage>
        <taxon>Eukaryota</taxon>
        <taxon>Metazoa</taxon>
        <taxon>Spiralia</taxon>
        <taxon>Lophotrochozoa</taxon>
        <taxon>Annelida</taxon>
        <taxon>Polychaeta</taxon>
        <taxon>Sedentaria</taxon>
        <taxon>Canalipalpata</taxon>
        <taxon>Sabellida</taxon>
        <taxon>Siboglinidae</taxon>
        <taxon>Ridgeia</taxon>
    </lineage>
</organism>
<protein>
    <submittedName>
        <fullName evidence="1">Uncharacterized protein</fullName>
    </submittedName>
</protein>
<comment type="caution">
    <text evidence="1">The sequence shown here is derived from an EMBL/GenBank/DDBJ whole genome shotgun (WGS) entry which is preliminary data.</text>
</comment>
<reference evidence="1" key="1">
    <citation type="journal article" date="2023" name="Mol. Biol. Evol.">
        <title>Third-Generation Sequencing Reveals the Adaptive Role of the Epigenome in Three Deep-Sea Polychaetes.</title>
        <authorList>
            <person name="Perez M."/>
            <person name="Aroh O."/>
            <person name="Sun Y."/>
            <person name="Lan Y."/>
            <person name="Juniper S.K."/>
            <person name="Young C.R."/>
            <person name="Angers B."/>
            <person name="Qian P.Y."/>
        </authorList>
    </citation>
    <scope>NUCLEOTIDE SEQUENCE</scope>
    <source>
        <strain evidence="1">R07B-5</strain>
    </source>
</reference>
<dbReference type="AlphaFoldDB" id="A0AAD9MYC3"/>
<proteinExistence type="predicted"/>